<keyword evidence="1" id="KW-0488">Methylation</keyword>
<dbReference type="InterPro" id="IPR045584">
    <property type="entry name" value="Pilin-like"/>
</dbReference>
<dbReference type="RefSeq" id="WP_150078260.1">
    <property type="nucleotide sequence ID" value="NZ_VWOX01000012.1"/>
</dbReference>
<keyword evidence="2" id="KW-0812">Transmembrane</keyword>
<gene>
    <name evidence="3" type="ORF">FYK55_20100</name>
</gene>
<dbReference type="GO" id="GO:0015628">
    <property type="term" value="P:protein secretion by the type II secretion system"/>
    <property type="evidence" value="ECO:0007669"/>
    <property type="project" value="InterPro"/>
</dbReference>
<evidence type="ECO:0000256" key="1">
    <source>
        <dbReference type="ARBA" id="ARBA00022481"/>
    </source>
</evidence>
<dbReference type="GO" id="GO:0015627">
    <property type="term" value="C:type II protein secretion system complex"/>
    <property type="evidence" value="ECO:0007669"/>
    <property type="project" value="InterPro"/>
</dbReference>
<comment type="caution">
    <text evidence="3">The sequence shown here is derived from an EMBL/GenBank/DDBJ whole genome shotgun (WGS) entry which is preliminary data.</text>
</comment>
<name>A0A5M6D0X4_9BACT</name>
<keyword evidence="4" id="KW-1185">Reference proteome</keyword>
<dbReference type="PRINTS" id="PR00813">
    <property type="entry name" value="BCTERIALGSPG"/>
</dbReference>
<dbReference type="NCBIfam" id="TIGR02532">
    <property type="entry name" value="IV_pilin_GFxxxE"/>
    <property type="match status" value="1"/>
</dbReference>
<evidence type="ECO:0000256" key="2">
    <source>
        <dbReference type="SAM" id="Phobius"/>
    </source>
</evidence>
<evidence type="ECO:0000313" key="3">
    <source>
        <dbReference type="EMBL" id="KAA5540696.1"/>
    </source>
</evidence>
<reference evidence="3 4" key="1">
    <citation type="submission" date="2019-08" db="EMBL/GenBank/DDBJ databases">
        <authorList>
            <person name="Dhanesh K."/>
            <person name="Kumar G."/>
            <person name="Sasikala C."/>
            <person name="Venkata Ramana C."/>
        </authorList>
    </citation>
    <scope>NUCLEOTIDE SEQUENCE [LARGE SCALE GENOMIC DNA]</scope>
    <source>
        <strain evidence="3 4">JC645</strain>
    </source>
</reference>
<dbReference type="PANTHER" id="PTHR30093:SF2">
    <property type="entry name" value="TYPE II SECRETION SYSTEM PROTEIN H"/>
    <property type="match status" value="1"/>
</dbReference>
<sequence length="390" mass="42635">MNRKQSTYRPSADRRGFTLVELLVVITIIGAIAALSIPAIGRVMRTVRQASMKAEMTNLASGIENYKTKYGDYPPDFSDWNLVKRHYLKIFPDIATTELNLLYRLCDDVADNDPTQLTATTNYNPAAMDRAEAVVWSLGGFSSDPQYPFTGAGGPLVAMPAPNAPTAPDDPAGYEYNPTRNSPEIEFDPARLSLVTFDPSATKSFTNRNQSDDDTYSPIDVFPTYNLREEASPVVYFDARTYAWNDGTTVFNGYVRQTNDSLTGYDGVRPVYSTVANNPPSGSYGTLAAAATGWQFAQPNSFQLLAPGLDGFYGEVTDADGGTNPQNVAPVYFQVDGGLIVLNDAASTPQALKSPNVSRFDITSIVNKSDNPFKDNMCNFIESTFENQLP</sequence>
<proteinExistence type="predicted"/>
<dbReference type="Pfam" id="PF07963">
    <property type="entry name" value="N_methyl"/>
    <property type="match status" value="1"/>
</dbReference>
<dbReference type="AlphaFoldDB" id="A0A5M6D0X4"/>
<dbReference type="SUPFAM" id="SSF54523">
    <property type="entry name" value="Pili subunits"/>
    <property type="match status" value="1"/>
</dbReference>
<dbReference type="InterPro" id="IPR000983">
    <property type="entry name" value="Bac_GSPG_pilin"/>
</dbReference>
<keyword evidence="2" id="KW-1133">Transmembrane helix</keyword>
<evidence type="ECO:0000313" key="4">
    <source>
        <dbReference type="Proteomes" id="UP000324479"/>
    </source>
</evidence>
<accession>A0A5M6D0X4</accession>
<dbReference type="InterPro" id="IPR012902">
    <property type="entry name" value="N_methyl_site"/>
</dbReference>
<keyword evidence="2" id="KW-0472">Membrane</keyword>
<dbReference type="PANTHER" id="PTHR30093">
    <property type="entry name" value="GENERAL SECRETION PATHWAY PROTEIN G"/>
    <property type="match status" value="1"/>
</dbReference>
<dbReference type="Gene3D" id="3.30.700.10">
    <property type="entry name" value="Glycoprotein, Type 4 Pilin"/>
    <property type="match status" value="1"/>
</dbReference>
<protein>
    <submittedName>
        <fullName evidence="3">Type II secretion system protein</fullName>
    </submittedName>
</protein>
<dbReference type="EMBL" id="VWOX01000012">
    <property type="protein sequence ID" value="KAA5540696.1"/>
    <property type="molecule type" value="Genomic_DNA"/>
</dbReference>
<dbReference type="PROSITE" id="PS00409">
    <property type="entry name" value="PROKAR_NTER_METHYL"/>
    <property type="match status" value="1"/>
</dbReference>
<organism evidence="3 4">
    <name type="scientific">Roseiconus nitratireducens</name>
    <dbReference type="NCBI Taxonomy" id="2605748"/>
    <lineage>
        <taxon>Bacteria</taxon>
        <taxon>Pseudomonadati</taxon>
        <taxon>Planctomycetota</taxon>
        <taxon>Planctomycetia</taxon>
        <taxon>Pirellulales</taxon>
        <taxon>Pirellulaceae</taxon>
        <taxon>Roseiconus</taxon>
    </lineage>
</organism>
<feature type="transmembrane region" description="Helical" evidence="2">
    <location>
        <begin position="20"/>
        <end position="41"/>
    </location>
</feature>
<dbReference type="Proteomes" id="UP000324479">
    <property type="component" value="Unassembled WGS sequence"/>
</dbReference>